<name>A0A937CW35_9HYPH</name>
<accession>A0A937CW35</accession>
<proteinExistence type="predicted"/>
<dbReference type="RefSeq" id="WP_202055468.1">
    <property type="nucleotide sequence ID" value="NZ_JBHSMN010000026.1"/>
</dbReference>
<keyword evidence="2" id="KW-1185">Reference proteome</keyword>
<dbReference type="Proteomes" id="UP000605848">
    <property type="component" value="Unassembled WGS sequence"/>
</dbReference>
<gene>
    <name evidence="1" type="ORF">JKG68_02235</name>
</gene>
<protein>
    <submittedName>
        <fullName evidence="1">Uncharacterized protein</fullName>
    </submittedName>
</protein>
<dbReference type="AlphaFoldDB" id="A0A937CW35"/>
<evidence type="ECO:0000313" key="2">
    <source>
        <dbReference type="Proteomes" id="UP000605848"/>
    </source>
</evidence>
<organism evidence="1 2">
    <name type="scientific">Microvirga aerilata</name>
    <dbReference type="NCBI Taxonomy" id="670292"/>
    <lineage>
        <taxon>Bacteria</taxon>
        <taxon>Pseudomonadati</taxon>
        <taxon>Pseudomonadota</taxon>
        <taxon>Alphaproteobacteria</taxon>
        <taxon>Hyphomicrobiales</taxon>
        <taxon>Methylobacteriaceae</taxon>
        <taxon>Microvirga</taxon>
    </lineage>
</organism>
<dbReference type="EMBL" id="JAEQMY010000002">
    <property type="protein sequence ID" value="MBL0402778.1"/>
    <property type="molecule type" value="Genomic_DNA"/>
</dbReference>
<sequence>MNDTKFHEENSGNGAPFTRMYSPYLEPLLQNLLSALADIDFDYELEREKLSNAAPDVNLKIKALEKLRARHRERREPYIQQLAVLQQRMTDLRAQ</sequence>
<comment type="caution">
    <text evidence="1">The sequence shown here is derived from an EMBL/GenBank/DDBJ whole genome shotgun (WGS) entry which is preliminary data.</text>
</comment>
<evidence type="ECO:0000313" key="1">
    <source>
        <dbReference type="EMBL" id="MBL0402778.1"/>
    </source>
</evidence>
<reference evidence="1" key="1">
    <citation type="submission" date="2021-01" db="EMBL/GenBank/DDBJ databases">
        <title>Microvirga sp.</title>
        <authorList>
            <person name="Kim M.K."/>
        </authorList>
    </citation>
    <scope>NUCLEOTIDE SEQUENCE</scope>
    <source>
        <strain evidence="1">5420S-16</strain>
    </source>
</reference>